<dbReference type="AlphaFoldDB" id="A7S185"/>
<dbReference type="PhylomeDB" id="A7S185"/>
<dbReference type="CDD" id="cd00051">
    <property type="entry name" value="EFh"/>
    <property type="match status" value="1"/>
</dbReference>
<dbReference type="PROSITE" id="PS00018">
    <property type="entry name" value="EF_HAND_1"/>
    <property type="match status" value="3"/>
</dbReference>
<dbReference type="GO" id="GO:0060170">
    <property type="term" value="C:ciliary membrane"/>
    <property type="evidence" value="ECO:0000318"/>
    <property type="project" value="GO_Central"/>
</dbReference>
<dbReference type="Pfam" id="PF13499">
    <property type="entry name" value="EF-hand_7"/>
    <property type="match status" value="1"/>
</dbReference>
<evidence type="ECO:0000256" key="3">
    <source>
        <dbReference type="ARBA" id="ARBA00022737"/>
    </source>
</evidence>
<dbReference type="GO" id="GO:0098797">
    <property type="term" value="C:plasma membrane protein complex"/>
    <property type="evidence" value="ECO:0000318"/>
    <property type="project" value="GO_Central"/>
</dbReference>
<feature type="domain" description="EF-hand" evidence="7">
    <location>
        <begin position="110"/>
        <end position="145"/>
    </location>
</feature>
<protein>
    <recommendedName>
        <fullName evidence="7">EF-hand domain-containing protein</fullName>
    </recommendedName>
</protein>
<dbReference type="InterPro" id="IPR018247">
    <property type="entry name" value="EF_Hand_1_Ca_BS"/>
</dbReference>
<feature type="region of interest" description="Disordered" evidence="6">
    <location>
        <begin position="193"/>
        <end position="245"/>
    </location>
</feature>
<gene>
    <name evidence="8" type="ORF">NEMVEDRAFT_v1g234751</name>
</gene>
<evidence type="ECO:0000313" key="8">
    <source>
        <dbReference type="EMBL" id="EDO42554.1"/>
    </source>
</evidence>
<dbReference type="KEGG" id="nve:5514437"/>
<dbReference type="GO" id="GO:0005509">
    <property type="term" value="F:calcium ion binding"/>
    <property type="evidence" value="ECO:0007669"/>
    <property type="project" value="InterPro"/>
</dbReference>
<keyword evidence="3" id="KW-0677">Repeat</keyword>
<dbReference type="SMART" id="SM00054">
    <property type="entry name" value="EFh"/>
    <property type="match status" value="3"/>
</dbReference>
<reference evidence="8 9" key="1">
    <citation type="journal article" date="2007" name="Science">
        <title>Sea anemone genome reveals ancestral eumetazoan gene repertoire and genomic organization.</title>
        <authorList>
            <person name="Putnam N.H."/>
            <person name="Srivastava M."/>
            <person name="Hellsten U."/>
            <person name="Dirks B."/>
            <person name="Chapman J."/>
            <person name="Salamov A."/>
            <person name="Terry A."/>
            <person name="Shapiro H."/>
            <person name="Lindquist E."/>
            <person name="Kapitonov V.V."/>
            <person name="Jurka J."/>
            <person name="Genikhovich G."/>
            <person name="Grigoriev I.V."/>
            <person name="Lucas S.M."/>
            <person name="Steele R.E."/>
            <person name="Finnerty J.R."/>
            <person name="Technau U."/>
            <person name="Martindale M.Q."/>
            <person name="Rokhsar D.S."/>
        </authorList>
    </citation>
    <scope>NUCLEOTIDE SEQUENCE [LARGE SCALE GENOMIC DNA]</scope>
    <source>
        <strain evidence="9">CH2 X CH6</strain>
    </source>
</reference>
<dbReference type="STRING" id="45351.A7S185"/>
<organism evidence="8 9">
    <name type="scientific">Nematostella vectensis</name>
    <name type="common">Starlet sea anemone</name>
    <dbReference type="NCBI Taxonomy" id="45351"/>
    <lineage>
        <taxon>Eukaryota</taxon>
        <taxon>Metazoa</taxon>
        <taxon>Cnidaria</taxon>
        <taxon>Anthozoa</taxon>
        <taxon>Hexacorallia</taxon>
        <taxon>Actiniaria</taxon>
        <taxon>Edwardsiidae</taxon>
        <taxon>Nematostella</taxon>
    </lineage>
</organism>
<comment type="subcellular location">
    <subcellularLocation>
        <location evidence="1">Membrane</location>
    </subcellularLocation>
</comment>
<sequence>MSEIRKPLVARRKGSNSSLTSLRSNVSFSDNVRRETTTKFDNFMKECRAAYLSVLPSTSEKITSTEELMQALQFGGRNPSRKVMEKYWKTNTDNITYNDFCDIMRKERPTSKETLLKAFKKIDVNGDGFITFDELFKMLTTKGERMTKSEVQSILDEADYNHDGKLDYNEFCNMIMSTSESCVQKSMDKFGLSEQEKKSSSSSSLSRKGSKSENRIASSPLSKENSPRKEQNTDIEEPRNLKSWSNSQSKGSFFVEQGGGISSHHYTLVIPKDTQLWLTIQSMPSKSATTDLRLVDMCVFIVEKNSGELVTFTESRLGQKYCVQCQLNRGKYQLLTFTTGCRLLPRKYEPTKQAKLVQGTGEDMKLTSTFRNALTEVFTRSDLDGDGYLSRTEFDLFQSRTSGEPCDDEAWEVMRENFEMNEAEQITLSGFLELNLMEAKDADGDPDDLWVTMESMGYNKSLELDQACSFYLDVFVRNCEPKLTVTGVGGDSEDLEKALMTSVMRSSATHRENVKGMRDLILYRYDSNVRTTIMIENQSYTDVKVRVDCGKSKNCVSHRDELDYVIDIKSGKRQVVHHIVPSDPKKDWNVRYAVTIEK</sequence>
<dbReference type="PANTHER" id="PTHR46819:SF1">
    <property type="entry name" value="EF-HAND CALCIUM-BINDING DOMAIN-CONTAINING PROTEIN 7"/>
    <property type="match status" value="1"/>
</dbReference>
<dbReference type="InterPro" id="IPR052266">
    <property type="entry name" value="Miro-EF-hand_domain"/>
</dbReference>
<evidence type="ECO:0000259" key="7">
    <source>
        <dbReference type="PROSITE" id="PS50222"/>
    </source>
</evidence>
<dbReference type="PANTHER" id="PTHR46819">
    <property type="entry name" value="EF-HAND CALCIUM-BINDING DOMAIN-CONTAINING PROTEIN 7"/>
    <property type="match status" value="1"/>
</dbReference>
<proteinExistence type="predicted"/>
<dbReference type="GO" id="GO:1903569">
    <property type="term" value="P:positive regulation of protein localization to ciliary membrane"/>
    <property type="evidence" value="ECO:0000318"/>
    <property type="project" value="GO_Central"/>
</dbReference>
<dbReference type="HOGENOM" id="CLU_031520_1_0_1"/>
<evidence type="ECO:0000256" key="6">
    <source>
        <dbReference type="SAM" id="MobiDB-lite"/>
    </source>
</evidence>
<evidence type="ECO:0000256" key="1">
    <source>
        <dbReference type="ARBA" id="ARBA00004370"/>
    </source>
</evidence>
<feature type="domain" description="EF-hand" evidence="7">
    <location>
        <begin position="146"/>
        <end position="181"/>
    </location>
</feature>
<feature type="domain" description="EF-hand" evidence="7">
    <location>
        <begin position="369"/>
        <end position="404"/>
    </location>
</feature>
<dbReference type="FunFam" id="1.10.238.10:FF:000003">
    <property type="entry name" value="Calmodulin A"/>
    <property type="match status" value="1"/>
</dbReference>
<keyword evidence="2" id="KW-0479">Metal-binding</keyword>
<keyword evidence="5" id="KW-0472">Membrane</keyword>
<evidence type="ECO:0000256" key="4">
    <source>
        <dbReference type="ARBA" id="ARBA00022837"/>
    </source>
</evidence>
<feature type="compositionally biased region" description="Basic and acidic residues" evidence="6">
    <location>
        <begin position="225"/>
        <end position="240"/>
    </location>
</feature>
<dbReference type="Proteomes" id="UP000001593">
    <property type="component" value="Unassembled WGS sequence"/>
</dbReference>
<dbReference type="eggNOG" id="KOG0027">
    <property type="taxonomic scope" value="Eukaryota"/>
</dbReference>
<name>A7S185_NEMVE</name>
<dbReference type="Gene3D" id="1.10.238.10">
    <property type="entry name" value="EF-hand"/>
    <property type="match status" value="2"/>
</dbReference>
<dbReference type="SUPFAM" id="SSF47473">
    <property type="entry name" value="EF-hand"/>
    <property type="match status" value="2"/>
</dbReference>
<dbReference type="InterPro" id="IPR002048">
    <property type="entry name" value="EF_hand_dom"/>
</dbReference>
<keyword evidence="9" id="KW-1185">Reference proteome</keyword>
<evidence type="ECO:0000313" key="9">
    <source>
        <dbReference type="Proteomes" id="UP000001593"/>
    </source>
</evidence>
<accession>A7S185</accession>
<dbReference type="InParanoid" id="A7S185"/>
<dbReference type="InterPro" id="IPR011992">
    <property type="entry name" value="EF-hand-dom_pair"/>
</dbReference>
<dbReference type="OMA" id="KTIDKYW"/>
<dbReference type="OrthoDB" id="26525at2759"/>
<feature type="region of interest" description="Disordered" evidence="6">
    <location>
        <begin position="1"/>
        <end position="20"/>
    </location>
</feature>
<evidence type="ECO:0000256" key="2">
    <source>
        <dbReference type="ARBA" id="ARBA00022723"/>
    </source>
</evidence>
<keyword evidence="4" id="KW-0106">Calcium</keyword>
<dbReference type="EMBL" id="DS469563">
    <property type="protein sequence ID" value="EDO42554.1"/>
    <property type="molecule type" value="Genomic_DNA"/>
</dbReference>
<dbReference type="Pfam" id="PF13202">
    <property type="entry name" value="EF-hand_5"/>
    <property type="match status" value="1"/>
</dbReference>
<evidence type="ECO:0000256" key="5">
    <source>
        <dbReference type="ARBA" id="ARBA00023136"/>
    </source>
</evidence>
<dbReference type="PROSITE" id="PS50222">
    <property type="entry name" value="EF_HAND_2"/>
    <property type="match status" value="3"/>
</dbReference>
<feature type="compositionally biased region" description="Polar residues" evidence="6">
    <location>
        <begin position="215"/>
        <end position="224"/>
    </location>
</feature>